<dbReference type="EMBL" id="VSSQ01052258">
    <property type="protein sequence ID" value="MPN06353.1"/>
    <property type="molecule type" value="Genomic_DNA"/>
</dbReference>
<organism evidence="1">
    <name type="scientific">bioreactor metagenome</name>
    <dbReference type="NCBI Taxonomy" id="1076179"/>
    <lineage>
        <taxon>unclassified sequences</taxon>
        <taxon>metagenomes</taxon>
        <taxon>ecological metagenomes</taxon>
    </lineage>
</organism>
<reference evidence="1" key="1">
    <citation type="submission" date="2019-08" db="EMBL/GenBank/DDBJ databases">
        <authorList>
            <person name="Kucharzyk K."/>
            <person name="Murdoch R.W."/>
            <person name="Higgins S."/>
            <person name="Loffler F."/>
        </authorList>
    </citation>
    <scope>NUCLEOTIDE SEQUENCE</scope>
</reference>
<dbReference type="AlphaFoldDB" id="A0A645F119"/>
<protein>
    <submittedName>
        <fullName evidence="1">Uncharacterized protein</fullName>
    </submittedName>
</protein>
<proteinExistence type="predicted"/>
<accession>A0A645F119</accession>
<gene>
    <name evidence="1" type="ORF">SDC9_153609</name>
</gene>
<sequence>MAVGVGVVNRPVPQPVRKVEINKQLMRTSKVRLRMNSPKKEMRINYIRISDWLLNGSKLGQQDPLLILVFALAVSVGDFTDFVALEEEHLGDAFVGIDLGRQRGGVGDLKGNVAFPFWLKRGDVDDNAAAGICALANTNGQGVTRNAEILHGARQGKGIGWNNAHVAVEIDHRFRIKILGVHGH</sequence>
<comment type="caution">
    <text evidence="1">The sequence shown here is derived from an EMBL/GenBank/DDBJ whole genome shotgun (WGS) entry which is preliminary data.</text>
</comment>
<evidence type="ECO:0000313" key="1">
    <source>
        <dbReference type="EMBL" id="MPN06353.1"/>
    </source>
</evidence>
<name>A0A645F119_9ZZZZ</name>